<evidence type="ECO:0000256" key="1">
    <source>
        <dbReference type="ARBA" id="ARBA00003627"/>
    </source>
</evidence>
<comment type="similarity">
    <text evidence="3">Belongs to the COG6 family.</text>
</comment>
<accession>A0A7J8GJ54</accession>
<evidence type="ECO:0000256" key="3">
    <source>
        <dbReference type="RuleBase" id="RU365075"/>
    </source>
</evidence>
<gene>
    <name evidence="5" type="ORF">HJG59_003131</name>
</gene>
<dbReference type="EMBL" id="JACASF010000009">
    <property type="protein sequence ID" value="KAF6460134.1"/>
    <property type="molecule type" value="Genomic_DNA"/>
</dbReference>
<dbReference type="GO" id="GO:0017119">
    <property type="term" value="C:Golgi transport complex"/>
    <property type="evidence" value="ECO:0007669"/>
    <property type="project" value="UniProtKB-UniRule"/>
</dbReference>
<organism evidence="5 6">
    <name type="scientific">Molossus molossus</name>
    <name type="common">Pallas' mastiff bat</name>
    <name type="synonym">Vespertilio molossus</name>
    <dbReference type="NCBI Taxonomy" id="27622"/>
    <lineage>
        <taxon>Eukaryota</taxon>
        <taxon>Metazoa</taxon>
        <taxon>Chordata</taxon>
        <taxon>Craniata</taxon>
        <taxon>Vertebrata</taxon>
        <taxon>Euteleostomi</taxon>
        <taxon>Mammalia</taxon>
        <taxon>Eutheria</taxon>
        <taxon>Laurasiatheria</taxon>
        <taxon>Chiroptera</taxon>
        <taxon>Yangochiroptera</taxon>
        <taxon>Molossidae</taxon>
        <taxon>Molossus</taxon>
    </lineage>
</organism>
<evidence type="ECO:0000313" key="6">
    <source>
        <dbReference type="Proteomes" id="UP000550707"/>
    </source>
</evidence>
<dbReference type="PANTHER" id="PTHR21506:SF0">
    <property type="entry name" value="CONSERVED OLIGOMERIC GOLGI COMPLEX SUBUNIT 6"/>
    <property type="match status" value="1"/>
</dbReference>
<feature type="domain" description="Conserved oligomeric complex COG6 N-terminal" evidence="4">
    <location>
        <begin position="60"/>
        <end position="172"/>
    </location>
</feature>
<dbReference type="GO" id="GO:0000139">
    <property type="term" value="C:Golgi membrane"/>
    <property type="evidence" value="ECO:0007669"/>
    <property type="project" value="UniProtKB-SubCell"/>
</dbReference>
<keyword evidence="6" id="KW-1185">Reference proteome</keyword>
<sequence length="218" mass="24069">MADGSGEAVALPASGVTTGLGNGAGGTSAQPSNPLSRKLHKILETRLDNDKEMLEALKALSTFFVENSLRTRRNLRGDIERRSLAINEEFVSIFKEVKEELESINEDVQAMNSCCQDMTSRLQAAKEQTQDLIVKTTKLQAESQRLEIRAQVADAFLSKFQLTSDEMSVLRGTREGPITEVFCFCYTHLKYSSYSPGWFGSAVRMSACSPERPGFGSR</sequence>
<dbReference type="InterPro" id="IPR048368">
    <property type="entry name" value="COG6_N"/>
</dbReference>
<comment type="subcellular location">
    <subcellularLocation>
        <location evidence="3">Golgi apparatus membrane</location>
        <topology evidence="3">Peripheral membrane protein</topology>
    </subcellularLocation>
</comment>
<dbReference type="Pfam" id="PF06419">
    <property type="entry name" value="COG6_N"/>
    <property type="match status" value="1"/>
</dbReference>
<protein>
    <recommendedName>
        <fullName evidence="3">Conserved oligomeric Golgi complex subunit 6</fullName>
        <shortName evidence="3">COG complex subunit 6</shortName>
    </recommendedName>
    <alternativeName>
        <fullName evidence="3">Component of oligomeric Golgi complex 6</fullName>
    </alternativeName>
</protein>
<dbReference type="PANTHER" id="PTHR21506">
    <property type="entry name" value="COMPONENT OF OLIGOMERIC GOLGI COMPLEX 6"/>
    <property type="match status" value="1"/>
</dbReference>
<reference evidence="5 6" key="1">
    <citation type="journal article" date="2020" name="Nature">
        <title>Six reference-quality genomes reveal evolution of bat adaptations.</title>
        <authorList>
            <person name="Jebb D."/>
            <person name="Huang Z."/>
            <person name="Pippel M."/>
            <person name="Hughes G.M."/>
            <person name="Lavrichenko K."/>
            <person name="Devanna P."/>
            <person name="Winkler S."/>
            <person name="Jermiin L.S."/>
            <person name="Skirmuntt E.C."/>
            <person name="Katzourakis A."/>
            <person name="Burkitt-Gray L."/>
            <person name="Ray D.A."/>
            <person name="Sullivan K.A.M."/>
            <person name="Roscito J.G."/>
            <person name="Kirilenko B.M."/>
            <person name="Davalos L.M."/>
            <person name="Corthals A.P."/>
            <person name="Power M.L."/>
            <person name="Jones G."/>
            <person name="Ransome R.D."/>
            <person name="Dechmann D.K.N."/>
            <person name="Locatelli A.G."/>
            <person name="Puechmaille S.J."/>
            <person name="Fedrigo O."/>
            <person name="Jarvis E.D."/>
            <person name="Hiller M."/>
            <person name="Vernes S.C."/>
            <person name="Myers E.W."/>
            <person name="Teeling E.C."/>
        </authorList>
    </citation>
    <scope>NUCLEOTIDE SEQUENCE [LARGE SCALE GENOMIC DNA]</scope>
    <source>
        <strain evidence="5">MMolMol1</strain>
        <tissue evidence="5">Muscle</tissue>
    </source>
</reference>
<keyword evidence="3" id="KW-0813">Transport</keyword>
<dbReference type="Proteomes" id="UP000550707">
    <property type="component" value="Unassembled WGS sequence"/>
</dbReference>
<comment type="subunit">
    <text evidence="2">Component of the conserved oligomeric Golgi complex which is composed of eight different subunits and is required for normal Golgi morphology and localization.</text>
</comment>
<dbReference type="GO" id="GO:0015031">
    <property type="term" value="P:protein transport"/>
    <property type="evidence" value="ECO:0007669"/>
    <property type="project" value="UniProtKB-KW"/>
</dbReference>
<keyword evidence="3" id="KW-0653">Protein transport</keyword>
<keyword evidence="3" id="KW-0472">Membrane</keyword>
<dbReference type="AlphaFoldDB" id="A0A7J8GJ54"/>
<comment type="function">
    <text evidence="1 3">Required for normal Golgi function.</text>
</comment>
<evidence type="ECO:0000256" key="2">
    <source>
        <dbReference type="ARBA" id="ARBA00011166"/>
    </source>
</evidence>
<name>A0A7J8GJ54_MOLMO</name>
<proteinExistence type="inferred from homology"/>
<evidence type="ECO:0000259" key="4">
    <source>
        <dbReference type="Pfam" id="PF06419"/>
    </source>
</evidence>
<keyword evidence="3" id="KW-0333">Golgi apparatus</keyword>
<evidence type="ECO:0000313" key="5">
    <source>
        <dbReference type="EMBL" id="KAF6460134.1"/>
    </source>
</evidence>
<dbReference type="InterPro" id="IPR010490">
    <property type="entry name" value="COG6"/>
</dbReference>
<comment type="caution">
    <text evidence="5">The sequence shown here is derived from an EMBL/GenBank/DDBJ whole genome shotgun (WGS) entry which is preliminary data.</text>
</comment>
<dbReference type="GO" id="GO:0006891">
    <property type="term" value="P:intra-Golgi vesicle-mediated transport"/>
    <property type="evidence" value="ECO:0007669"/>
    <property type="project" value="UniProtKB-UniRule"/>
</dbReference>